<reference evidence="3" key="1">
    <citation type="submission" date="2014-03" db="EMBL/GenBank/DDBJ databases">
        <authorList>
            <person name="Aksoy S."/>
            <person name="Warren W."/>
            <person name="Wilson R.K."/>
        </authorList>
    </citation>
    <scope>NUCLEOTIDE SEQUENCE [LARGE SCALE GENOMIC DNA]</scope>
    <source>
        <strain evidence="3">IAEA</strain>
    </source>
</reference>
<keyword evidence="1" id="KW-0812">Transmembrane</keyword>
<reference evidence="2" key="2">
    <citation type="submission" date="2020-05" db="UniProtKB">
        <authorList>
            <consortium name="EnsemblMetazoa"/>
        </authorList>
    </citation>
    <scope>IDENTIFICATION</scope>
    <source>
        <strain evidence="2">IAEA</strain>
    </source>
</reference>
<accession>A0A1A9ZFB5</accession>
<keyword evidence="1" id="KW-1133">Transmembrane helix</keyword>
<name>A0A1A9ZFB5_GLOPL</name>
<dbReference type="AlphaFoldDB" id="A0A1A9ZFB5"/>
<evidence type="ECO:0000313" key="3">
    <source>
        <dbReference type="Proteomes" id="UP000092445"/>
    </source>
</evidence>
<evidence type="ECO:0000313" key="2">
    <source>
        <dbReference type="EnsemblMetazoa" id="GPAI012844-PA"/>
    </source>
</evidence>
<feature type="transmembrane region" description="Helical" evidence="1">
    <location>
        <begin position="331"/>
        <end position="351"/>
    </location>
</feature>
<evidence type="ECO:0000256" key="1">
    <source>
        <dbReference type="SAM" id="Phobius"/>
    </source>
</evidence>
<dbReference type="STRING" id="7398.A0A1A9ZFB5"/>
<dbReference type="VEuPathDB" id="VectorBase:GPAI012844"/>
<keyword evidence="3" id="KW-1185">Reference proteome</keyword>
<organism evidence="2 3">
    <name type="scientific">Glossina pallidipes</name>
    <name type="common">Tsetse fly</name>
    <dbReference type="NCBI Taxonomy" id="7398"/>
    <lineage>
        <taxon>Eukaryota</taxon>
        <taxon>Metazoa</taxon>
        <taxon>Ecdysozoa</taxon>
        <taxon>Arthropoda</taxon>
        <taxon>Hexapoda</taxon>
        <taxon>Insecta</taxon>
        <taxon>Pterygota</taxon>
        <taxon>Neoptera</taxon>
        <taxon>Endopterygota</taxon>
        <taxon>Diptera</taxon>
        <taxon>Brachycera</taxon>
        <taxon>Muscomorpha</taxon>
        <taxon>Hippoboscoidea</taxon>
        <taxon>Glossinidae</taxon>
        <taxon>Glossina</taxon>
    </lineage>
</organism>
<protein>
    <submittedName>
        <fullName evidence="2">Uncharacterized protein</fullName>
    </submittedName>
</protein>
<proteinExistence type="predicted"/>
<keyword evidence="1" id="KW-0472">Membrane</keyword>
<dbReference type="Proteomes" id="UP000092445">
    <property type="component" value="Unassembled WGS sequence"/>
</dbReference>
<sequence length="354" mass="40755">MLVTTYQHDYIPPYTKRYEFLRTKHTAKSAEPEKEVCECVEETKVDVPKAVEKQCAMEWTGVAPMGRLVDPRILPTKLSPEQLDAMAGEAQTDCLKEQPNRFLKILRTAYPDLYERLKQMPKDELNRRLERERMYTTYQIDFCDMSEYPEGIYKSLKDEDETKKLNASKLLQRQGPCAEFRTNVMQELVKEGEAGVLNLDPCEKAYKPFKISFADSARFISSGNNSHWRSNIFAKRADFSEYMDTINKIGCVIMRNNIHNHQKCSNKHCRHQLTHTINSTVIGIEDSFKLAILAIIILDYNMNAYQNLEWSSFFSQTSFAYANNKSTKTSFIGDCGAAAVVVVLFILHCALKMK</sequence>
<dbReference type="EnsemblMetazoa" id="GPAI012844-RA">
    <property type="protein sequence ID" value="GPAI012844-PA"/>
    <property type="gene ID" value="GPAI012844"/>
</dbReference>